<feature type="transmembrane region" description="Helical" evidence="1">
    <location>
        <begin position="105"/>
        <end position="123"/>
    </location>
</feature>
<keyword evidence="1" id="KW-1133">Transmembrane helix</keyword>
<reference evidence="2 3" key="1">
    <citation type="journal article" date="2024" name="G3 (Bethesda)">
        <title>Genome assembly of Hibiscus sabdariffa L. provides insights into metabolisms of medicinal natural products.</title>
        <authorList>
            <person name="Kim T."/>
        </authorList>
    </citation>
    <scope>NUCLEOTIDE SEQUENCE [LARGE SCALE GENOMIC DNA]</scope>
    <source>
        <strain evidence="2">TK-2024</strain>
        <tissue evidence="2">Old leaves</tissue>
    </source>
</reference>
<keyword evidence="3" id="KW-1185">Reference proteome</keyword>
<dbReference type="PANTHER" id="PTHR33116">
    <property type="entry name" value="REVERSE TRANSCRIPTASE ZINC-BINDING DOMAIN-CONTAINING PROTEIN-RELATED-RELATED"/>
    <property type="match status" value="1"/>
</dbReference>
<dbReference type="EMBL" id="JBBPBM010000060">
    <property type="protein sequence ID" value="KAK8516186.1"/>
    <property type="molecule type" value="Genomic_DNA"/>
</dbReference>
<keyword evidence="1" id="KW-0812">Transmembrane</keyword>
<keyword evidence="1" id="KW-0472">Membrane</keyword>
<gene>
    <name evidence="2" type="ORF">V6N12_013593</name>
</gene>
<dbReference type="PANTHER" id="PTHR33116:SF75">
    <property type="entry name" value="RIBONUCLEASE H PROTEIN"/>
    <property type="match status" value="1"/>
</dbReference>
<name>A0ABR2C9U2_9ROSI</name>
<evidence type="ECO:0000313" key="2">
    <source>
        <dbReference type="EMBL" id="KAK8516186.1"/>
    </source>
</evidence>
<evidence type="ECO:0000256" key="1">
    <source>
        <dbReference type="SAM" id="Phobius"/>
    </source>
</evidence>
<evidence type="ECO:0000313" key="3">
    <source>
        <dbReference type="Proteomes" id="UP001472677"/>
    </source>
</evidence>
<dbReference type="Proteomes" id="UP001472677">
    <property type="component" value="Unassembled WGS sequence"/>
</dbReference>
<accession>A0ABR2C9U2</accession>
<sequence>MEEMGFGESVNLTLAITDDLLVFCEASESQVVAVKRVLRVFELASDFQSWASAIGCSMGSFPSNYLGLLLRARRNSVSLWEPVLKKMSSKLASWKSQILSFGRRIILVRSVLASLPIFFMSLFQNAFVCYKTPHEYGLKLLVGWDCGLKTYTLD</sequence>
<comment type="caution">
    <text evidence="2">The sequence shown here is derived from an EMBL/GenBank/DDBJ whole genome shotgun (WGS) entry which is preliminary data.</text>
</comment>
<protein>
    <submittedName>
        <fullName evidence="2">Uncharacterized protein</fullName>
    </submittedName>
</protein>
<organism evidence="2 3">
    <name type="scientific">Hibiscus sabdariffa</name>
    <name type="common">roselle</name>
    <dbReference type="NCBI Taxonomy" id="183260"/>
    <lineage>
        <taxon>Eukaryota</taxon>
        <taxon>Viridiplantae</taxon>
        <taxon>Streptophyta</taxon>
        <taxon>Embryophyta</taxon>
        <taxon>Tracheophyta</taxon>
        <taxon>Spermatophyta</taxon>
        <taxon>Magnoliopsida</taxon>
        <taxon>eudicotyledons</taxon>
        <taxon>Gunneridae</taxon>
        <taxon>Pentapetalae</taxon>
        <taxon>rosids</taxon>
        <taxon>malvids</taxon>
        <taxon>Malvales</taxon>
        <taxon>Malvaceae</taxon>
        <taxon>Malvoideae</taxon>
        <taxon>Hibiscus</taxon>
    </lineage>
</organism>
<proteinExistence type="predicted"/>